<dbReference type="SUPFAM" id="SSF81606">
    <property type="entry name" value="PP2C-like"/>
    <property type="match status" value="1"/>
</dbReference>
<dbReference type="RefSeq" id="XP_048326744.2">
    <property type="nucleotide sequence ID" value="XM_048470787.2"/>
</dbReference>
<dbReference type="GeneID" id="107413872"/>
<dbReference type="InterPro" id="IPR015655">
    <property type="entry name" value="PP2C"/>
</dbReference>
<evidence type="ECO:0000313" key="3">
    <source>
        <dbReference type="RefSeq" id="XP_048326744.2"/>
    </source>
</evidence>
<feature type="domain" description="PPM-type phosphatase" evidence="1">
    <location>
        <begin position="1"/>
        <end position="215"/>
    </location>
</feature>
<reference evidence="3" key="1">
    <citation type="submission" date="2025-08" db="UniProtKB">
        <authorList>
            <consortium name="RefSeq"/>
        </authorList>
    </citation>
    <scope>IDENTIFICATION</scope>
    <source>
        <tissue evidence="3">Seedling</tissue>
    </source>
</reference>
<evidence type="ECO:0000259" key="1">
    <source>
        <dbReference type="PROSITE" id="PS51746"/>
    </source>
</evidence>
<dbReference type="CDD" id="cd00143">
    <property type="entry name" value="PP2Cc"/>
    <property type="match status" value="1"/>
</dbReference>
<dbReference type="PANTHER" id="PTHR13832">
    <property type="entry name" value="PROTEIN PHOSPHATASE 2C"/>
    <property type="match status" value="1"/>
</dbReference>
<dbReference type="PROSITE" id="PS51746">
    <property type="entry name" value="PPM_2"/>
    <property type="match status" value="1"/>
</dbReference>
<organism evidence="2 3">
    <name type="scientific">Ziziphus jujuba</name>
    <name type="common">Chinese jujube</name>
    <name type="synonym">Ziziphus sativa</name>
    <dbReference type="NCBI Taxonomy" id="326968"/>
    <lineage>
        <taxon>Eukaryota</taxon>
        <taxon>Viridiplantae</taxon>
        <taxon>Streptophyta</taxon>
        <taxon>Embryophyta</taxon>
        <taxon>Tracheophyta</taxon>
        <taxon>Spermatophyta</taxon>
        <taxon>Magnoliopsida</taxon>
        <taxon>eudicotyledons</taxon>
        <taxon>Gunneridae</taxon>
        <taxon>Pentapetalae</taxon>
        <taxon>rosids</taxon>
        <taxon>fabids</taxon>
        <taxon>Rosales</taxon>
        <taxon>Rhamnaceae</taxon>
        <taxon>Paliureae</taxon>
        <taxon>Ziziphus</taxon>
    </lineage>
</organism>
<protein>
    <submittedName>
        <fullName evidence="3">Probable protein phosphatase 2C 25</fullName>
    </submittedName>
</protein>
<name>A0ABM3IEI8_ZIZJJ</name>
<keyword evidence="2" id="KW-1185">Reference proteome</keyword>
<dbReference type="SMART" id="SM00332">
    <property type="entry name" value="PP2Cc"/>
    <property type="match status" value="1"/>
</dbReference>
<dbReference type="PANTHER" id="PTHR13832:SF853">
    <property type="entry name" value="PROTEIN PHOSPHATASE 2C 2-RELATED"/>
    <property type="match status" value="1"/>
</dbReference>
<dbReference type="Pfam" id="PF00481">
    <property type="entry name" value="PP2C"/>
    <property type="match status" value="1"/>
</dbReference>
<evidence type="ECO:0000313" key="2">
    <source>
        <dbReference type="Proteomes" id="UP001652623"/>
    </source>
</evidence>
<dbReference type="InterPro" id="IPR036457">
    <property type="entry name" value="PPM-type-like_dom_sf"/>
</dbReference>
<dbReference type="Gene3D" id="3.60.40.10">
    <property type="entry name" value="PPM-type phosphatase domain"/>
    <property type="match status" value="1"/>
</dbReference>
<dbReference type="Proteomes" id="UP001652623">
    <property type="component" value="Chromosome 8"/>
</dbReference>
<proteinExistence type="predicted"/>
<sequence>MAAEFAAKNLHENIKDQLMMMTSGESEKKNIEEAVKNGYLMTDKNFLKEGISGGTCCLTALIQDHSLVISNAGDCRAVMSRRGVAEALTSDHRPSRKDEKDRIQTLGGYVDCCRGVWRVQGSLAVTRGIGDGNLKQWVIAEPETKVLKIKPDCEFLILGSDGLWDKVSDQEAVDAARPLFMDVDKSDVLSACKQLVDLSIKRGSTDDISVMIIQLGHFVSW</sequence>
<dbReference type="InterPro" id="IPR001932">
    <property type="entry name" value="PPM-type_phosphatase-like_dom"/>
</dbReference>
<accession>A0ABM3IEI8</accession>
<gene>
    <name evidence="3" type="primary">LOC107413872</name>
</gene>